<evidence type="ECO:0000313" key="3">
    <source>
        <dbReference type="EMBL" id="KAA5532749.1"/>
    </source>
</evidence>
<dbReference type="AlphaFoldDB" id="A0A5M6CI33"/>
<feature type="domain" description="Serine aminopeptidase S33" evidence="2">
    <location>
        <begin position="46"/>
        <end position="295"/>
    </location>
</feature>
<dbReference type="InterPro" id="IPR022742">
    <property type="entry name" value="Hydrolase_4"/>
</dbReference>
<dbReference type="SUPFAM" id="SSF53474">
    <property type="entry name" value="alpha/beta-Hydrolases"/>
    <property type="match status" value="1"/>
</dbReference>
<dbReference type="Proteomes" id="UP000323632">
    <property type="component" value="Unassembled WGS sequence"/>
</dbReference>
<dbReference type="PANTHER" id="PTHR43798:SF33">
    <property type="entry name" value="HYDROLASE, PUTATIVE (AFU_ORTHOLOGUE AFUA_2G14860)-RELATED"/>
    <property type="match status" value="1"/>
</dbReference>
<keyword evidence="1 3" id="KW-0378">Hydrolase</keyword>
<proteinExistence type="predicted"/>
<accession>A0A5M6CI33</accession>
<dbReference type="PRINTS" id="PR00793">
    <property type="entry name" value="PROAMNOPTASE"/>
</dbReference>
<protein>
    <submittedName>
        <fullName evidence="3">Alpha/beta hydrolase</fullName>
    </submittedName>
</protein>
<sequence>MLLLFPFISKSQSGNDNTKQKIDTTEVAEINGIKQFISIKGNNSAQPILLLLHGGPGTSLAESAESFTDKLKDEFIVINWDQRQTGETAKLNAGNQPLSVDLMISDAEQIIQYILHQYNRQKLYLVSHSWGSVLGFDIARNHPELLYAYVGISPIVDEGKAEVLTLHMLKDWAKNTGDSTALNEINQINLPLETTKDLFTFQKWLFIKNDVEFARKDDFKTNYYNWMNIWFRLWKESVRVSMFDHSKTYDCPVYFIEGNADKYESHNLVKDYYDYFKAPQKDLYWMKKSGHTVFNTEPDKLQETIIKIKKKTM</sequence>
<dbReference type="InterPro" id="IPR050266">
    <property type="entry name" value="AB_hydrolase_sf"/>
</dbReference>
<dbReference type="GO" id="GO:0008233">
    <property type="term" value="F:peptidase activity"/>
    <property type="evidence" value="ECO:0007669"/>
    <property type="project" value="InterPro"/>
</dbReference>
<dbReference type="EMBL" id="VWSH01000004">
    <property type="protein sequence ID" value="KAA5532749.1"/>
    <property type="molecule type" value="Genomic_DNA"/>
</dbReference>
<comment type="caution">
    <text evidence="3">The sequence shown here is derived from an EMBL/GenBank/DDBJ whole genome shotgun (WGS) entry which is preliminary data.</text>
</comment>
<evidence type="ECO:0000313" key="4">
    <source>
        <dbReference type="Proteomes" id="UP000323632"/>
    </source>
</evidence>
<dbReference type="Gene3D" id="3.40.50.1820">
    <property type="entry name" value="alpha/beta hydrolase"/>
    <property type="match status" value="1"/>
</dbReference>
<dbReference type="PANTHER" id="PTHR43798">
    <property type="entry name" value="MONOACYLGLYCEROL LIPASE"/>
    <property type="match status" value="1"/>
</dbReference>
<dbReference type="InterPro" id="IPR002410">
    <property type="entry name" value="Peptidase_S33"/>
</dbReference>
<dbReference type="GO" id="GO:0016020">
    <property type="term" value="C:membrane"/>
    <property type="evidence" value="ECO:0007669"/>
    <property type="project" value="TreeGrafter"/>
</dbReference>
<evidence type="ECO:0000259" key="2">
    <source>
        <dbReference type="Pfam" id="PF12146"/>
    </source>
</evidence>
<dbReference type="GO" id="GO:0006508">
    <property type="term" value="P:proteolysis"/>
    <property type="evidence" value="ECO:0007669"/>
    <property type="project" value="InterPro"/>
</dbReference>
<dbReference type="InterPro" id="IPR029058">
    <property type="entry name" value="AB_hydrolase_fold"/>
</dbReference>
<dbReference type="Pfam" id="PF12146">
    <property type="entry name" value="Hydrolase_4"/>
    <property type="match status" value="1"/>
</dbReference>
<evidence type="ECO:0000256" key="1">
    <source>
        <dbReference type="ARBA" id="ARBA00022801"/>
    </source>
</evidence>
<name>A0A5M6CI33_9BACT</name>
<gene>
    <name evidence="3" type="ORF">F0919_17075</name>
</gene>
<keyword evidence="4" id="KW-1185">Reference proteome</keyword>
<organism evidence="3 4">
    <name type="scientific">Taibaiella lutea</name>
    <dbReference type="NCBI Taxonomy" id="2608001"/>
    <lineage>
        <taxon>Bacteria</taxon>
        <taxon>Pseudomonadati</taxon>
        <taxon>Bacteroidota</taxon>
        <taxon>Chitinophagia</taxon>
        <taxon>Chitinophagales</taxon>
        <taxon>Chitinophagaceae</taxon>
        <taxon>Taibaiella</taxon>
    </lineage>
</organism>
<reference evidence="3 4" key="1">
    <citation type="submission" date="2019-09" db="EMBL/GenBank/DDBJ databases">
        <title>Genome sequence and assembly of Taibaiella sp.</title>
        <authorList>
            <person name="Chhetri G."/>
        </authorList>
    </citation>
    <scope>NUCLEOTIDE SEQUENCE [LARGE SCALE GENOMIC DNA]</scope>
    <source>
        <strain evidence="3 4">KVB11</strain>
    </source>
</reference>